<dbReference type="Gene3D" id="1.20.120.1080">
    <property type="match status" value="1"/>
</dbReference>
<dbReference type="EC" id="3.6.4.13" evidence="1"/>
<dbReference type="SUPFAM" id="SSF52540">
    <property type="entry name" value="P-loop containing nucleoside triphosphate hydrolases"/>
    <property type="match status" value="1"/>
</dbReference>
<dbReference type="PROSITE" id="PS51194">
    <property type="entry name" value="HELICASE_CTER"/>
    <property type="match status" value="1"/>
</dbReference>
<organism evidence="10 11">
    <name type="scientific">Claviceps africana</name>
    <dbReference type="NCBI Taxonomy" id="83212"/>
    <lineage>
        <taxon>Eukaryota</taxon>
        <taxon>Fungi</taxon>
        <taxon>Dikarya</taxon>
        <taxon>Ascomycota</taxon>
        <taxon>Pezizomycotina</taxon>
        <taxon>Sordariomycetes</taxon>
        <taxon>Hypocreomycetidae</taxon>
        <taxon>Hypocreales</taxon>
        <taxon>Clavicipitaceae</taxon>
        <taxon>Claviceps</taxon>
    </lineage>
</organism>
<dbReference type="SMART" id="SM00490">
    <property type="entry name" value="HELICc"/>
    <property type="match status" value="1"/>
</dbReference>
<evidence type="ECO:0000259" key="8">
    <source>
        <dbReference type="PROSITE" id="PS51192"/>
    </source>
</evidence>
<evidence type="ECO:0000256" key="3">
    <source>
        <dbReference type="ARBA" id="ARBA00022741"/>
    </source>
</evidence>
<feature type="domain" description="Helicase C-terminal" evidence="9">
    <location>
        <begin position="233"/>
        <end position="409"/>
    </location>
</feature>
<evidence type="ECO:0000256" key="6">
    <source>
        <dbReference type="ARBA" id="ARBA00023187"/>
    </source>
</evidence>
<dbReference type="InterPro" id="IPR002464">
    <property type="entry name" value="DNA/RNA_helicase_DEAH_CS"/>
</dbReference>
<keyword evidence="6" id="KW-0508">mRNA splicing</keyword>
<keyword evidence="2" id="KW-0507">mRNA processing</keyword>
<reference evidence="10" key="1">
    <citation type="journal article" date="2020" name="bioRxiv">
        <title>Whole genome comparisons of ergot fungi reveals the divergence and evolution of species within the genus Claviceps are the result of varying mechanisms driving genome evolution and host range expansion.</title>
        <authorList>
            <person name="Wyka S.A."/>
            <person name="Mondo S.J."/>
            <person name="Liu M."/>
            <person name="Dettman J."/>
            <person name="Nalam V."/>
            <person name="Broders K.D."/>
        </authorList>
    </citation>
    <scope>NUCLEOTIDE SEQUENCE</scope>
    <source>
        <strain evidence="10">CCC 489</strain>
    </source>
</reference>
<dbReference type="InterPro" id="IPR014001">
    <property type="entry name" value="Helicase_ATP-bd"/>
</dbReference>
<keyword evidence="11" id="KW-1185">Reference proteome</keyword>
<dbReference type="OrthoDB" id="10253254at2759"/>
<keyword evidence="5" id="KW-0067">ATP-binding</keyword>
<dbReference type="GO" id="GO:0071013">
    <property type="term" value="C:catalytic step 2 spliceosome"/>
    <property type="evidence" value="ECO:0007669"/>
    <property type="project" value="TreeGrafter"/>
</dbReference>
<dbReference type="GO" id="GO:0016787">
    <property type="term" value="F:hydrolase activity"/>
    <property type="evidence" value="ECO:0007669"/>
    <property type="project" value="UniProtKB-KW"/>
</dbReference>
<gene>
    <name evidence="10" type="ORF">E4U42_006627</name>
</gene>
<dbReference type="Pfam" id="PF07717">
    <property type="entry name" value="OB_NTP_bind"/>
    <property type="match status" value="1"/>
</dbReference>
<feature type="domain" description="Helicase ATP-binding" evidence="8">
    <location>
        <begin position="31"/>
        <end position="195"/>
    </location>
</feature>
<evidence type="ECO:0000256" key="5">
    <source>
        <dbReference type="ARBA" id="ARBA00022840"/>
    </source>
</evidence>
<dbReference type="InterPro" id="IPR001650">
    <property type="entry name" value="Helicase_C-like"/>
</dbReference>
<dbReference type="PANTHER" id="PTHR18934:SF136">
    <property type="entry name" value="ATP-DEPENDENT RNA HELICASE DHX35-RELATED"/>
    <property type="match status" value="1"/>
</dbReference>
<evidence type="ECO:0000256" key="7">
    <source>
        <dbReference type="ARBA" id="ARBA00047984"/>
    </source>
</evidence>
<dbReference type="Proteomes" id="UP000811619">
    <property type="component" value="Unassembled WGS sequence"/>
</dbReference>
<evidence type="ECO:0000256" key="2">
    <source>
        <dbReference type="ARBA" id="ARBA00022664"/>
    </source>
</evidence>
<keyword evidence="3" id="KW-0547">Nucleotide-binding</keyword>
<dbReference type="InterPro" id="IPR007502">
    <property type="entry name" value="Helicase-assoc_dom"/>
</dbReference>
<sequence length="676" mass="75393">MAEFSLDSNFIPALHKPPALLPIAKYHDNLLYVIETHPVTIVLGQTGSGKTTQIPQYLEKAGWCADGKVIGVTQPRRVAATTVALRVAEEMGCEVGKEVGYSIRFEDVTSSATRIKFLTDGLLIREALVDPLLSRYSVIMVDEAHERSISTDVLLGLLKKILRKRPDLRIIVSSATLQAEAFLNFFTSKKEEKISSETVKDEAIGKIVNLEGRTYPIDILYLEAPTENYMERAIDTVLQIHTQEAAGDILVFLTGREEIETAVRAVAERSGQEGEQYSNLQPLPLYAGLSSEEQMYVFDKPAEGRRKVIFSTNIAEASVTIDGIVYVVDCGFVKLRAYNPRTGIETLGATKISKASASQRAGRAGRTKPGKCFRLYTEQSYKESLPEANPPEIQRSNLAPMVLQLKALGIDNVVRFDYVSSPPSELMSKALELLYSLGALDDYAKLTKPLGFRMAELAVEPMMAKTLLSAPSFNCLSEILTIAAMTSLGGSVWFYHDGEQKAMESRRRRFAAEEGDHLTLLNAYTAFVTKGKKKARFCHENHLNYKSMTRAVSIRAQLKRYLERFNIEVNETLTTHRSEVDAKAKADQIRRCLTAGYFAHAARMQPDGTFRNVEGGTVMHAHPSSLLFNRKADWVIFHEVMDTGDKTFIRDITKIEKAWLLEAAPEFYKTSSSREG</sequence>
<name>A0A8K0J2B6_9HYPO</name>
<dbReference type="GO" id="GO:0005524">
    <property type="term" value="F:ATP binding"/>
    <property type="evidence" value="ECO:0007669"/>
    <property type="project" value="UniProtKB-KW"/>
</dbReference>
<proteinExistence type="predicted"/>
<dbReference type="PROSITE" id="PS51192">
    <property type="entry name" value="HELICASE_ATP_BIND_1"/>
    <property type="match status" value="1"/>
</dbReference>
<dbReference type="EMBL" id="SRPY01000698">
    <property type="protein sequence ID" value="KAG5919033.1"/>
    <property type="molecule type" value="Genomic_DNA"/>
</dbReference>
<evidence type="ECO:0000313" key="10">
    <source>
        <dbReference type="EMBL" id="KAG5919033.1"/>
    </source>
</evidence>
<dbReference type="Gene3D" id="3.40.50.300">
    <property type="entry name" value="P-loop containing nucleotide triphosphate hydrolases"/>
    <property type="match status" value="2"/>
</dbReference>
<dbReference type="GO" id="GO:0003723">
    <property type="term" value="F:RNA binding"/>
    <property type="evidence" value="ECO:0007669"/>
    <property type="project" value="TreeGrafter"/>
</dbReference>
<dbReference type="Pfam" id="PF04408">
    <property type="entry name" value="WHD_HA2"/>
    <property type="match status" value="1"/>
</dbReference>
<dbReference type="PROSITE" id="PS00690">
    <property type="entry name" value="DEAH_ATP_HELICASE"/>
    <property type="match status" value="1"/>
</dbReference>
<protein>
    <recommendedName>
        <fullName evidence="1">RNA helicase</fullName>
        <ecNumber evidence="1">3.6.4.13</ecNumber>
    </recommendedName>
</protein>
<dbReference type="Pfam" id="PF21010">
    <property type="entry name" value="HA2_C"/>
    <property type="match status" value="1"/>
</dbReference>
<dbReference type="Pfam" id="PF00271">
    <property type="entry name" value="Helicase_C"/>
    <property type="match status" value="1"/>
</dbReference>
<evidence type="ECO:0000256" key="4">
    <source>
        <dbReference type="ARBA" id="ARBA00022801"/>
    </source>
</evidence>
<evidence type="ECO:0000313" key="11">
    <source>
        <dbReference type="Proteomes" id="UP000811619"/>
    </source>
</evidence>
<dbReference type="GO" id="GO:0003724">
    <property type="term" value="F:RNA helicase activity"/>
    <property type="evidence" value="ECO:0007669"/>
    <property type="project" value="UniProtKB-EC"/>
</dbReference>
<accession>A0A8K0J2B6</accession>
<dbReference type="InterPro" id="IPR027417">
    <property type="entry name" value="P-loop_NTPase"/>
</dbReference>
<dbReference type="InterPro" id="IPR011709">
    <property type="entry name" value="DEAD-box_helicase_OB_fold"/>
</dbReference>
<dbReference type="SMART" id="SM00487">
    <property type="entry name" value="DEXDc"/>
    <property type="match status" value="1"/>
</dbReference>
<dbReference type="InterPro" id="IPR048333">
    <property type="entry name" value="HA2_WH"/>
</dbReference>
<dbReference type="GO" id="GO:0006397">
    <property type="term" value="P:mRNA processing"/>
    <property type="evidence" value="ECO:0007669"/>
    <property type="project" value="UniProtKB-KW"/>
</dbReference>
<dbReference type="AlphaFoldDB" id="A0A8K0J2B6"/>
<comment type="catalytic activity">
    <reaction evidence="7">
        <text>ATP + H2O = ADP + phosphate + H(+)</text>
        <dbReference type="Rhea" id="RHEA:13065"/>
        <dbReference type="ChEBI" id="CHEBI:15377"/>
        <dbReference type="ChEBI" id="CHEBI:15378"/>
        <dbReference type="ChEBI" id="CHEBI:30616"/>
        <dbReference type="ChEBI" id="CHEBI:43474"/>
        <dbReference type="ChEBI" id="CHEBI:456216"/>
        <dbReference type="EC" id="3.6.4.13"/>
    </reaction>
</comment>
<dbReference type="PANTHER" id="PTHR18934">
    <property type="entry name" value="ATP-DEPENDENT RNA HELICASE"/>
    <property type="match status" value="1"/>
</dbReference>
<comment type="caution">
    <text evidence="10">The sequence shown here is derived from an EMBL/GenBank/DDBJ whole genome shotgun (WGS) entry which is preliminary data.</text>
</comment>
<dbReference type="FunFam" id="3.40.50.300:FF:001075">
    <property type="entry name" value="ATP dependent RNA helicase, putative"/>
    <property type="match status" value="1"/>
</dbReference>
<dbReference type="CDD" id="cd18791">
    <property type="entry name" value="SF2_C_RHA"/>
    <property type="match status" value="1"/>
</dbReference>
<evidence type="ECO:0000259" key="9">
    <source>
        <dbReference type="PROSITE" id="PS51194"/>
    </source>
</evidence>
<dbReference type="SMART" id="SM00847">
    <property type="entry name" value="HA2"/>
    <property type="match status" value="1"/>
</dbReference>
<keyword evidence="4" id="KW-0378">Hydrolase</keyword>
<dbReference type="FunFam" id="1.20.120.1080:FF:000020">
    <property type="entry name" value="ATP dependent RNA helicase, putative"/>
    <property type="match status" value="1"/>
</dbReference>
<dbReference type="GO" id="GO:0008380">
    <property type="term" value="P:RNA splicing"/>
    <property type="evidence" value="ECO:0007669"/>
    <property type="project" value="UniProtKB-KW"/>
</dbReference>
<dbReference type="FunFam" id="3.40.50.300:FF:000007">
    <property type="entry name" value="Pre-mRNA-splicing factor ATP-dependent RNA helicase"/>
    <property type="match status" value="1"/>
</dbReference>
<evidence type="ECO:0000256" key="1">
    <source>
        <dbReference type="ARBA" id="ARBA00012552"/>
    </source>
</evidence>